<evidence type="ECO:0000313" key="3">
    <source>
        <dbReference type="Proteomes" id="UP000282818"/>
    </source>
</evidence>
<feature type="region of interest" description="Disordered" evidence="1">
    <location>
        <begin position="1"/>
        <end position="36"/>
    </location>
</feature>
<keyword evidence="3" id="KW-1185">Reference proteome</keyword>
<proteinExistence type="predicted"/>
<accession>A0A437Q762</accession>
<gene>
    <name evidence="2" type="ORF">EOE65_12085</name>
</gene>
<dbReference type="RefSeq" id="WP_127694571.1">
    <property type="nucleotide sequence ID" value="NZ_SACQ01000005.1"/>
</dbReference>
<sequence>MNITGALYSGAYSTNRVADNTPKVAGDNNGTGKPEVAEIASGRPIDNAVQQTTVDPNAQAPTTKVVSDASEVLGTNIDVRA</sequence>
<evidence type="ECO:0000256" key="1">
    <source>
        <dbReference type="SAM" id="MobiDB-lite"/>
    </source>
</evidence>
<dbReference type="AlphaFoldDB" id="A0A437Q762"/>
<protein>
    <submittedName>
        <fullName evidence="2">Uncharacterized protein</fullName>
    </submittedName>
</protein>
<reference evidence="2 3" key="1">
    <citation type="submission" date="2019-01" db="EMBL/GenBank/DDBJ databases">
        <authorList>
            <person name="Chen W.-M."/>
        </authorList>
    </citation>
    <scope>NUCLEOTIDE SEQUENCE [LARGE SCALE GENOMIC DNA]</scope>
    <source>
        <strain evidence="2 3">HPM-16</strain>
    </source>
</reference>
<evidence type="ECO:0000313" key="2">
    <source>
        <dbReference type="EMBL" id="RVU30375.1"/>
    </source>
</evidence>
<name>A0A437Q762_9GAMM</name>
<dbReference type="EMBL" id="SACQ01000005">
    <property type="protein sequence ID" value="RVU30375.1"/>
    <property type="molecule type" value="Genomic_DNA"/>
</dbReference>
<comment type="caution">
    <text evidence="2">The sequence shown here is derived from an EMBL/GenBank/DDBJ whole genome shotgun (WGS) entry which is preliminary data.</text>
</comment>
<organism evidence="2 3">
    <name type="scientific">Neptunomonas marina</name>
    <dbReference type="NCBI Taxonomy" id="1815562"/>
    <lineage>
        <taxon>Bacteria</taxon>
        <taxon>Pseudomonadati</taxon>
        <taxon>Pseudomonadota</taxon>
        <taxon>Gammaproteobacteria</taxon>
        <taxon>Oceanospirillales</taxon>
        <taxon>Oceanospirillaceae</taxon>
        <taxon>Neptunomonas</taxon>
    </lineage>
</organism>
<dbReference type="Proteomes" id="UP000282818">
    <property type="component" value="Unassembled WGS sequence"/>
</dbReference>